<dbReference type="HOGENOM" id="CLU_042179_0_1_1"/>
<dbReference type="Proteomes" id="UP000030106">
    <property type="component" value="Unassembled WGS sequence"/>
</dbReference>
<keyword evidence="3" id="KW-1133">Transmembrane helix</keyword>
<dbReference type="STRING" id="1245745.A0A0A2V6K2"/>
<evidence type="ECO:0000256" key="1">
    <source>
        <dbReference type="ARBA" id="ARBA00022801"/>
    </source>
</evidence>
<dbReference type="OrthoDB" id="2152029at2759"/>
<organism evidence="5 6">
    <name type="scientific">Beauveria bassiana D1-5</name>
    <dbReference type="NCBI Taxonomy" id="1245745"/>
    <lineage>
        <taxon>Eukaryota</taxon>
        <taxon>Fungi</taxon>
        <taxon>Dikarya</taxon>
        <taxon>Ascomycota</taxon>
        <taxon>Pezizomycotina</taxon>
        <taxon>Sordariomycetes</taxon>
        <taxon>Hypocreomycetidae</taxon>
        <taxon>Hypocreales</taxon>
        <taxon>Cordycipitaceae</taxon>
        <taxon>Beauveria</taxon>
    </lineage>
</organism>
<reference evidence="5 6" key="1">
    <citation type="submission" date="2012-10" db="EMBL/GenBank/DDBJ databases">
        <title>Genome sequencing and analysis of entomopathogenic fungi Beauveria bassiana D1-5.</title>
        <authorList>
            <person name="Li Q."/>
            <person name="Wang L."/>
            <person name="Zhang Z."/>
            <person name="Wang Q."/>
            <person name="Ren J."/>
            <person name="Wang M."/>
            <person name="Xu W."/>
            <person name="Wang J."/>
            <person name="Lu Y."/>
            <person name="Du Q."/>
            <person name="Sun Z."/>
        </authorList>
    </citation>
    <scope>NUCLEOTIDE SEQUENCE [LARGE SCALE GENOMIC DNA]</scope>
    <source>
        <strain evidence="5 6">D1-5</strain>
    </source>
</reference>
<dbReference type="InterPro" id="IPR013094">
    <property type="entry name" value="AB_hydrolase_3"/>
</dbReference>
<keyword evidence="1" id="KW-0378">Hydrolase</keyword>
<dbReference type="GO" id="GO:0016787">
    <property type="term" value="F:hydrolase activity"/>
    <property type="evidence" value="ECO:0007669"/>
    <property type="project" value="UniProtKB-KW"/>
</dbReference>
<dbReference type="SUPFAM" id="SSF53474">
    <property type="entry name" value="alpha/beta-Hydrolases"/>
    <property type="match status" value="1"/>
</dbReference>
<dbReference type="PANTHER" id="PTHR48081:SF18">
    <property type="entry name" value="ALPHA_BETA HYDROLASE FOLD-3 DOMAIN-CONTAINING PROTEIN"/>
    <property type="match status" value="1"/>
</dbReference>
<evidence type="ECO:0000256" key="3">
    <source>
        <dbReference type="SAM" id="Phobius"/>
    </source>
</evidence>
<protein>
    <submittedName>
        <fullName evidence="5">Esterase</fullName>
    </submittedName>
</protein>
<feature type="transmembrane region" description="Helical" evidence="3">
    <location>
        <begin position="48"/>
        <end position="70"/>
    </location>
</feature>
<sequence length="458" mass="49730">MITDEDIDQIGARPLTTGDWFKVVGIMAIYRELKGTIPMPGQKAQKRFLLLTLYADANVGDFILAIIFLYQLAKFFLPSHPQHDFHWRQKAILAAIRTSNVFQSQKRIVYAGGHTKTSSERMRGYAAKREGIKHREVSVPINAAVTAANPATGRATSSPTLHFFSGPWPAGEPSNDDDKDGHGRGDGPIIVYAHGGGYVEPIAPSAHVALARSMAKACGARQVIFVVYALCPEAQYPSQLVQIVESLRYLLEQENISPGDLVLAGDSAGAHMMASLLAHIAAPAPYVPPLRPSGQFLAVVLLSPWFTWTDAASLGASACDFLEGPHTANLVRVLRPRVEDVWCEIVAAPNAHEVWACVFGVEGSGEKPLVKRLLVTASDSEIMHRDARVFAVEYAGATSVSVGAGDSETQFARVRSETRVFAVGRRETHAQPALDEAVRYYGGGAWRALQAFMSSLRD</sequence>
<dbReference type="Pfam" id="PF07859">
    <property type="entry name" value="Abhydrolase_3"/>
    <property type="match status" value="1"/>
</dbReference>
<keyword evidence="3" id="KW-0812">Transmembrane</keyword>
<accession>A0A0A2V6K2</accession>
<evidence type="ECO:0000313" key="6">
    <source>
        <dbReference type="Proteomes" id="UP000030106"/>
    </source>
</evidence>
<dbReference type="Gene3D" id="3.40.50.1820">
    <property type="entry name" value="alpha/beta hydrolase"/>
    <property type="match status" value="1"/>
</dbReference>
<dbReference type="eggNOG" id="ENOG502SK9D">
    <property type="taxonomic scope" value="Eukaryota"/>
</dbReference>
<dbReference type="PANTHER" id="PTHR48081">
    <property type="entry name" value="AB HYDROLASE SUPERFAMILY PROTEIN C4A8.06C"/>
    <property type="match status" value="1"/>
</dbReference>
<proteinExistence type="predicted"/>
<gene>
    <name evidence="5" type="ORF">BBAD15_g11649</name>
</gene>
<dbReference type="AlphaFoldDB" id="A0A0A2V6K2"/>
<feature type="region of interest" description="Disordered" evidence="2">
    <location>
        <begin position="165"/>
        <end position="186"/>
    </location>
</feature>
<feature type="domain" description="Alpha/beta hydrolase fold-3" evidence="4">
    <location>
        <begin position="190"/>
        <end position="395"/>
    </location>
</feature>
<dbReference type="EMBL" id="ANFO01001283">
    <property type="protein sequence ID" value="KGQ03113.1"/>
    <property type="molecule type" value="Genomic_DNA"/>
</dbReference>
<evidence type="ECO:0000256" key="2">
    <source>
        <dbReference type="SAM" id="MobiDB-lite"/>
    </source>
</evidence>
<dbReference type="InterPro" id="IPR050300">
    <property type="entry name" value="GDXG_lipolytic_enzyme"/>
</dbReference>
<comment type="caution">
    <text evidence="5">The sequence shown here is derived from an EMBL/GenBank/DDBJ whole genome shotgun (WGS) entry which is preliminary data.</text>
</comment>
<dbReference type="InterPro" id="IPR029058">
    <property type="entry name" value="AB_hydrolase_fold"/>
</dbReference>
<evidence type="ECO:0000259" key="4">
    <source>
        <dbReference type="Pfam" id="PF07859"/>
    </source>
</evidence>
<name>A0A0A2V6K2_BEABA</name>
<evidence type="ECO:0000313" key="5">
    <source>
        <dbReference type="EMBL" id="KGQ03113.1"/>
    </source>
</evidence>
<keyword evidence="3" id="KW-0472">Membrane</keyword>